<dbReference type="Proteomes" id="UP000675881">
    <property type="component" value="Chromosome 11"/>
</dbReference>
<reference evidence="1" key="1">
    <citation type="submission" date="2021-02" db="EMBL/GenBank/DDBJ databases">
        <authorList>
            <person name="Bekaert M."/>
        </authorList>
    </citation>
    <scope>NUCLEOTIDE SEQUENCE</scope>
    <source>
        <strain evidence="1">IoA-00</strain>
    </source>
</reference>
<keyword evidence="2" id="KW-1185">Reference proteome</keyword>
<sequence length="204" mass="23466">MRSNKWDDIDEILTERVEYHPTSSMNSMAKELGVTAMITRCYIMKLGLRSTVHSPTPYLTERTKHRRVEMNTNPKQQTIPTELVKHQCEKECEPNLLKTMLTLKKCHEYNASPETLSSQTESNYEFNSAANDKVGTIGTDEVIRSYIDDEPPNLHNKSRTNNEYIDIRRETFTPRGLAHLQISTTRNDAIQLSTFGIKEGFKPT</sequence>
<evidence type="ECO:0000313" key="2">
    <source>
        <dbReference type="Proteomes" id="UP000675881"/>
    </source>
</evidence>
<evidence type="ECO:0000313" key="1">
    <source>
        <dbReference type="EMBL" id="CAF2807729.1"/>
    </source>
</evidence>
<proteinExistence type="predicted"/>
<dbReference type="AlphaFoldDB" id="A0A7R8CJ56"/>
<organism evidence="1 2">
    <name type="scientific">Lepeophtheirus salmonis</name>
    <name type="common">Salmon louse</name>
    <name type="synonym">Caligus salmonis</name>
    <dbReference type="NCBI Taxonomy" id="72036"/>
    <lineage>
        <taxon>Eukaryota</taxon>
        <taxon>Metazoa</taxon>
        <taxon>Ecdysozoa</taxon>
        <taxon>Arthropoda</taxon>
        <taxon>Crustacea</taxon>
        <taxon>Multicrustacea</taxon>
        <taxon>Hexanauplia</taxon>
        <taxon>Copepoda</taxon>
        <taxon>Siphonostomatoida</taxon>
        <taxon>Caligidae</taxon>
        <taxon>Lepeophtheirus</taxon>
    </lineage>
</organism>
<accession>A0A7R8CJ56</accession>
<dbReference type="EMBL" id="HG994590">
    <property type="protein sequence ID" value="CAF2807729.1"/>
    <property type="molecule type" value="Genomic_DNA"/>
</dbReference>
<gene>
    <name evidence="1" type="ORF">LSAA_3031</name>
</gene>
<name>A0A7R8CJ56_LEPSM</name>
<protein>
    <submittedName>
        <fullName evidence="1">(salmon louse) hypothetical protein</fullName>
    </submittedName>
</protein>